<feature type="transmembrane region" description="Helical" evidence="1">
    <location>
        <begin position="42"/>
        <end position="61"/>
    </location>
</feature>
<evidence type="ECO:0000313" key="3">
    <source>
        <dbReference type="EMBL" id="GEN83777.1"/>
    </source>
</evidence>
<dbReference type="InterPro" id="IPR053150">
    <property type="entry name" value="Teicoplanin_resist-assoc"/>
</dbReference>
<accession>A0A511Z8K4</accession>
<reference evidence="3 4" key="1">
    <citation type="submission" date="2019-07" db="EMBL/GenBank/DDBJ databases">
        <title>Whole genome shotgun sequence of Sporosarcina luteola NBRC 105378.</title>
        <authorList>
            <person name="Hosoyama A."/>
            <person name="Uohara A."/>
            <person name="Ohji S."/>
            <person name="Ichikawa N."/>
        </authorList>
    </citation>
    <scope>NUCLEOTIDE SEQUENCE [LARGE SCALE GENOMIC DNA]</scope>
    <source>
        <strain evidence="3 4">NBRC 105378</strain>
    </source>
</reference>
<sequence>MGLISTYVINMLGYMIVAFPLYLIVRLVILKKRKKPVKKSQEVILALFVLYLVGLASQTIMPKWNMGVDVSTGEFFFDVYMSNQLAHVNTTPFHTITSYMQVNEHTDGWDSISNLNLLGNVFVFSPIGFFIPLLWRRMDSFKVIFFIGLSVTCIIESIQYFIGRSSDIDDVILNTVGVVIGYWAYILYKGIVKLFRVGRRFTY</sequence>
<comment type="caution">
    <text evidence="3">The sequence shown here is derived from an EMBL/GenBank/DDBJ whole genome shotgun (WGS) entry which is preliminary data.</text>
</comment>
<keyword evidence="1" id="KW-0812">Transmembrane</keyword>
<dbReference type="EMBL" id="BJYL01000026">
    <property type="protein sequence ID" value="GEN83777.1"/>
    <property type="molecule type" value="Genomic_DNA"/>
</dbReference>
<evidence type="ECO:0000313" key="4">
    <source>
        <dbReference type="Proteomes" id="UP000321901"/>
    </source>
</evidence>
<name>A0A511Z8K4_9BACL</name>
<feature type="transmembrane region" description="Helical" evidence="1">
    <location>
        <begin position="143"/>
        <end position="162"/>
    </location>
</feature>
<dbReference type="PANTHER" id="PTHR36834:SF1">
    <property type="entry name" value="INTEGRAL MEMBRANE PROTEIN"/>
    <property type="match status" value="1"/>
</dbReference>
<dbReference type="InterPro" id="IPR006976">
    <property type="entry name" value="VanZ-like"/>
</dbReference>
<dbReference type="OrthoDB" id="4822551at2"/>
<feature type="transmembrane region" description="Helical" evidence="1">
    <location>
        <begin position="168"/>
        <end position="188"/>
    </location>
</feature>
<feature type="domain" description="VanZ-like" evidence="2">
    <location>
        <begin position="48"/>
        <end position="187"/>
    </location>
</feature>
<feature type="transmembrane region" description="Helical" evidence="1">
    <location>
        <begin position="12"/>
        <end position="30"/>
    </location>
</feature>
<keyword evidence="1" id="KW-1133">Transmembrane helix</keyword>
<organism evidence="3 4">
    <name type="scientific">Sporosarcina luteola</name>
    <dbReference type="NCBI Taxonomy" id="582850"/>
    <lineage>
        <taxon>Bacteria</taxon>
        <taxon>Bacillati</taxon>
        <taxon>Bacillota</taxon>
        <taxon>Bacilli</taxon>
        <taxon>Bacillales</taxon>
        <taxon>Caryophanaceae</taxon>
        <taxon>Sporosarcina</taxon>
    </lineage>
</organism>
<dbReference type="AlphaFoldDB" id="A0A511Z8K4"/>
<dbReference type="Proteomes" id="UP000321901">
    <property type="component" value="Unassembled WGS sequence"/>
</dbReference>
<protein>
    <submittedName>
        <fullName evidence="3">Antibiotic resistance protein VanZ</fullName>
    </submittedName>
</protein>
<keyword evidence="1" id="KW-0472">Membrane</keyword>
<evidence type="ECO:0000256" key="1">
    <source>
        <dbReference type="SAM" id="Phobius"/>
    </source>
</evidence>
<dbReference type="RefSeq" id="WP_147058013.1">
    <property type="nucleotide sequence ID" value="NZ_BJYL01000026.1"/>
</dbReference>
<evidence type="ECO:0000259" key="2">
    <source>
        <dbReference type="Pfam" id="PF04892"/>
    </source>
</evidence>
<proteinExistence type="predicted"/>
<feature type="transmembrane region" description="Helical" evidence="1">
    <location>
        <begin position="117"/>
        <end position="136"/>
    </location>
</feature>
<gene>
    <name evidence="3" type="ORF">SLU01_20890</name>
</gene>
<keyword evidence="4" id="KW-1185">Reference proteome</keyword>
<dbReference type="PANTHER" id="PTHR36834">
    <property type="entry name" value="MEMBRANE PROTEIN-RELATED"/>
    <property type="match status" value="1"/>
</dbReference>
<dbReference type="Pfam" id="PF04892">
    <property type="entry name" value="VanZ"/>
    <property type="match status" value="1"/>
</dbReference>